<feature type="compositionally biased region" description="Polar residues" evidence="1">
    <location>
        <begin position="241"/>
        <end position="254"/>
    </location>
</feature>
<name>A0A9P4IJY6_9PEZI</name>
<feature type="compositionally biased region" description="Low complexity" evidence="1">
    <location>
        <begin position="292"/>
        <end position="310"/>
    </location>
</feature>
<dbReference type="EMBL" id="ML978122">
    <property type="protein sequence ID" value="KAF2102950.1"/>
    <property type="molecule type" value="Genomic_DNA"/>
</dbReference>
<feature type="compositionally biased region" description="Basic and acidic residues" evidence="1">
    <location>
        <begin position="482"/>
        <end position="495"/>
    </location>
</feature>
<feature type="region of interest" description="Disordered" evidence="1">
    <location>
        <begin position="68"/>
        <end position="119"/>
    </location>
</feature>
<feature type="region of interest" description="Disordered" evidence="1">
    <location>
        <begin position="228"/>
        <end position="454"/>
    </location>
</feature>
<dbReference type="Proteomes" id="UP000799772">
    <property type="component" value="Unassembled WGS sequence"/>
</dbReference>
<protein>
    <submittedName>
        <fullName evidence="2">Uncharacterized protein</fullName>
    </submittedName>
</protein>
<proteinExistence type="predicted"/>
<evidence type="ECO:0000313" key="3">
    <source>
        <dbReference type="Proteomes" id="UP000799772"/>
    </source>
</evidence>
<feature type="region of interest" description="Disordered" evidence="1">
    <location>
        <begin position="136"/>
        <end position="190"/>
    </location>
</feature>
<keyword evidence="3" id="KW-1185">Reference proteome</keyword>
<evidence type="ECO:0000313" key="2">
    <source>
        <dbReference type="EMBL" id="KAF2102950.1"/>
    </source>
</evidence>
<dbReference type="AlphaFoldDB" id="A0A9P4IJY6"/>
<feature type="region of interest" description="Disordered" evidence="1">
    <location>
        <begin position="476"/>
        <end position="503"/>
    </location>
</feature>
<feature type="region of interest" description="Disordered" evidence="1">
    <location>
        <begin position="524"/>
        <end position="561"/>
    </location>
</feature>
<feature type="compositionally biased region" description="Polar residues" evidence="1">
    <location>
        <begin position="399"/>
        <end position="414"/>
    </location>
</feature>
<reference evidence="2" key="1">
    <citation type="journal article" date="2020" name="Stud. Mycol.">
        <title>101 Dothideomycetes genomes: a test case for predicting lifestyles and emergence of pathogens.</title>
        <authorList>
            <person name="Haridas S."/>
            <person name="Albert R."/>
            <person name="Binder M."/>
            <person name="Bloem J."/>
            <person name="Labutti K."/>
            <person name="Salamov A."/>
            <person name="Andreopoulos B."/>
            <person name="Baker S."/>
            <person name="Barry K."/>
            <person name="Bills G."/>
            <person name="Bluhm B."/>
            <person name="Cannon C."/>
            <person name="Castanera R."/>
            <person name="Culley D."/>
            <person name="Daum C."/>
            <person name="Ezra D."/>
            <person name="Gonzalez J."/>
            <person name="Henrissat B."/>
            <person name="Kuo A."/>
            <person name="Liang C."/>
            <person name="Lipzen A."/>
            <person name="Lutzoni F."/>
            <person name="Magnuson J."/>
            <person name="Mondo S."/>
            <person name="Nolan M."/>
            <person name="Ohm R."/>
            <person name="Pangilinan J."/>
            <person name="Park H.-J."/>
            <person name="Ramirez L."/>
            <person name="Alfaro M."/>
            <person name="Sun H."/>
            <person name="Tritt A."/>
            <person name="Yoshinaga Y."/>
            <person name="Zwiers L.-H."/>
            <person name="Turgeon B."/>
            <person name="Goodwin S."/>
            <person name="Spatafora J."/>
            <person name="Crous P."/>
            <person name="Grigoriev I."/>
        </authorList>
    </citation>
    <scope>NUCLEOTIDE SEQUENCE</scope>
    <source>
        <strain evidence="2">CBS 133067</strain>
    </source>
</reference>
<organism evidence="2 3">
    <name type="scientific">Rhizodiscina lignyota</name>
    <dbReference type="NCBI Taxonomy" id="1504668"/>
    <lineage>
        <taxon>Eukaryota</taxon>
        <taxon>Fungi</taxon>
        <taxon>Dikarya</taxon>
        <taxon>Ascomycota</taxon>
        <taxon>Pezizomycotina</taxon>
        <taxon>Dothideomycetes</taxon>
        <taxon>Pleosporomycetidae</taxon>
        <taxon>Aulographales</taxon>
        <taxon>Rhizodiscinaceae</taxon>
        <taxon>Rhizodiscina</taxon>
    </lineage>
</organism>
<feature type="compositionally biased region" description="Basic and acidic residues" evidence="1">
    <location>
        <begin position="277"/>
        <end position="287"/>
    </location>
</feature>
<dbReference type="OrthoDB" id="506431at2759"/>
<comment type="caution">
    <text evidence="2">The sequence shown here is derived from an EMBL/GenBank/DDBJ whole genome shotgun (WGS) entry which is preliminary data.</text>
</comment>
<sequence length="589" mass="65660">MKDYGWFLRGVQSAIFLYVSCGPCHDASYRRKRKKEAIRSRQEKEQLRADYPEALHQPSPFDINPYWQEEIDIGPGPPLRKAKRTGKASGDGSQAQSQRSRALTAATQTSFDSSLAEQQGKKIDLSKLKELDPAHIKEKWQNRHQRRDEENMSDEEYYEGMMDGESSSRRRPSHGGSSVAPGGWPTYPREKRKYRYTTTRAPPVNDLHPPIVVTPSVYRAERQWMKEGPPSAAFMNGKAGTRTNTPSRSESALSNRDRAHSSPRISPNLYRHVGQKALDEKVRRGETPEILPVSRGSSRRSPIGGSPRLSQENVNVADYAEHSTPDSSFEMQRVPGRKKRRPRALNLASSNMDSSESSEGETIITPTTTVDGSSSNVAKPEPSYHPSGTATYRVRSSHTRLTTILSSNASNSPSVERARSMSPQFDGVGNTQSENISPMQSLRSSPQPSMPGSPVPFKPINYSLESLPGSNVVINGIPIPSKESDVRQGRGKRQDSQLSPSRAPIIIKDSSLHVLQELVSPSTLLNSRNGRSPASAVRVKLPDDGHDEDADADVEDEDDDGWLWTETGERKYRSLREARDVRNRWSMDF</sequence>
<evidence type="ECO:0000256" key="1">
    <source>
        <dbReference type="SAM" id="MobiDB-lite"/>
    </source>
</evidence>
<feature type="compositionally biased region" description="Acidic residues" evidence="1">
    <location>
        <begin position="545"/>
        <end position="561"/>
    </location>
</feature>
<feature type="compositionally biased region" description="Polar residues" evidence="1">
    <location>
        <begin position="91"/>
        <end position="117"/>
    </location>
</feature>
<feature type="compositionally biased region" description="Basic and acidic residues" evidence="1">
    <location>
        <begin position="136"/>
        <end position="150"/>
    </location>
</feature>
<accession>A0A9P4IJY6</accession>
<feature type="compositionally biased region" description="Polar residues" evidence="1">
    <location>
        <begin position="429"/>
        <end position="447"/>
    </location>
</feature>
<feature type="compositionally biased region" description="Low complexity" evidence="1">
    <location>
        <begin position="349"/>
        <end position="373"/>
    </location>
</feature>
<gene>
    <name evidence="2" type="ORF">NA57DRAFT_71934</name>
</gene>